<dbReference type="Gene3D" id="3.30.70.330">
    <property type="match status" value="1"/>
</dbReference>
<feature type="compositionally biased region" description="Basic and acidic residues" evidence="1">
    <location>
        <begin position="36"/>
        <end position="47"/>
    </location>
</feature>
<dbReference type="SUPFAM" id="SSF54928">
    <property type="entry name" value="RNA-binding domain, RBD"/>
    <property type="match status" value="1"/>
</dbReference>
<feature type="compositionally biased region" description="Basic and acidic residues" evidence="1">
    <location>
        <begin position="16"/>
        <end position="29"/>
    </location>
</feature>
<feature type="region of interest" description="Disordered" evidence="1">
    <location>
        <begin position="1"/>
        <end position="78"/>
    </location>
</feature>
<dbReference type="Proteomes" id="UP001381693">
    <property type="component" value="Unassembled WGS sequence"/>
</dbReference>
<reference evidence="2 3" key="1">
    <citation type="submission" date="2023-11" db="EMBL/GenBank/DDBJ databases">
        <title>Halocaridina rubra genome assembly.</title>
        <authorList>
            <person name="Smith C."/>
        </authorList>
    </citation>
    <scope>NUCLEOTIDE SEQUENCE [LARGE SCALE GENOMIC DNA]</scope>
    <source>
        <strain evidence="2">EP-1</strain>
        <tissue evidence="2">Whole</tissue>
    </source>
</reference>
<feature type="compositionally biased region" description="Low complexity" evidence="1">
    <location>
        <begin position="50"/>
        <end position="63"/>
    </location>
</feature>
<dbReference type="EMBL" id="JAXCGZ010011658">
    <property type="protein sequence ID" value="KAK7074342.1"/>
    <property type="molecule type" value="Genomic_DNA"/>
</dbReference>
<feature type="compositionally biased region" description="Basic and acidic residues" evidence="1">
    <location>
        <begin position="156"/>
        <end position="203"/>
    </location>
</feature>
<name>A0AAN8X0K2_HALRR</name>
<feature type="region of interest" description="Disordered" evidence="1">
    <location>
        <begin position="156"/>
        <end position="268"/>
    </location>
</feature>
<gene>
    <name evidence="2" type="ORF">SK128_004576</name>
</gene>
<feature type="compositionally biased region" description="Acidic residues" evidence="1">
    <location>
        <begin position="204"/>
        <end position="268"/>
    </location>
</feature>
<dbReference type="InterPro" id="IPR012677">
    <property type="entry name" value="Nucleotide-bd_a/b_plait_sf"/>
</dbReference>
<accession>A0AAN8X0K2</accession>
<protein>
    <recommendedName>
        <fullName evidence="4">RRM domain-containing protein</fullName>
    </recommendedName>
</protein>
<evidence type="ECO:0000313" key="3">
    <source>
        <dbReference type="Proteomes" id="UP001381693"/>
    </source>
</evidence>
<proteinExistence type="predicted"/>
<evidence type="ECO:0008006" key="4">
    <source>
        <dbReference type="Google" id="ProtNLM"/>
    </source>
</evidence>
<sequence length="268" mass="29827">MSTVEDFETVAVPSRVTEERKSEDIDKSEMANGSLKDSKDRSEEKGGGRSPSTGGRGYRSSRGGYRGSYRGRRGSGMPMNTKYLDVKAMYLQFEDQINSITANEILDYGREAVSVGFGRGCTLHFDTPEEAKEMMEKIKNHTFCGLEAKVEYAYKKKTADPEKRTSGGDERDSSPTKKAKVDTKEGVPKEKDEIEDSVRKGVEGDGEEEPVAEGEGDEEMEGEDDVEAEEEQSEGDYGDEPHDENEEEYDDDAENPEENDDDVDADDE</sequence>
<organism evidence="2 3">
    <name type="scientific">Halocaridina rubra</name>
    <name type="common">Hawaiian red shrimp</name>
    <dbReference type="NCBI Taxonomy" id="373956"/>
    <lineage>
        <taxon>Eukaryota</taxon>
        <taxon>Metazoa</taxon>
        <taxon>Ecdysozoa</taxon>
        <taxon>Arthropoda</taxon>
        <taxon>Crustacea</taxon>
        <taxon>Multicrustacea</taxon>
        <taxon>Malacostraca</taxon>
        <taxon>Eumalacostraca</taxon>
        <taxon>Eucarida</taxon>
        <taxon>Decapoda</taxon>
        <taxon>Pleocyemata</taxon>
        <taxon>Caridea</taxon>
        <taxon>Atyoidea</taxon>
        <taxon>Atyidae</taxon>
        <taxon>Halocaridina</taxon>
    </lineage>
</organism>
<evidence type="ECO:0000313" key="2">
    <source>
        <dbReference type="EMBL" id="KAK7074342.1"/>
    </source>
</evidence>
<keyword evidence="3" id="KW-1185">Reference proteome</keyword>
<comment type="caution">
    <text evidence="2">The sequence shown here is derived from an EMBL/GenBank/DDBJ whole genome shotgun (WGS) entry which is preliminary data.</text>
</comment>
<evidence type="ECO:0000256" key="1">
    <source>
        <dbReference type="SAM" id="MobiDB-lite"/>
    </source>
</evidence>
<dbReference type="AlphaFoldDB" id="A0AAN8X0K2"/>
<dbReference type="GO" id="GO:0003676">
    <property type="term" value="F:nucleic acid binding"/>
    <property type="evidence" value="ECO:0007669"/>
    <property type="project" value="InterPro"/>
</dbReference>
<dbReference type="InterPro" id="IPR035979">
    <property type="entry name" value="RBD_domain_sf"/>
</dbReference>